<keyword evidence="2" id="KW-0812">Transmembrane</keyword>
<feature type="region of interest" description="Disordered" evidence="1">
    <location>
        <begin position="125"/>
        <end position="148"/>
    </location>
</feature>
<organism evidence="3 4">
    <name type="scientific">Nonomuraea africana</name>
    <dbReference type="NCBI Taxonomy" id="46171"/>
    <lineage>
        <taxon>Bacteria</taxon>
        <taxon>Bacillati</taxon>
        <taxon>Actinomycetota</taxon>
        <taxon>Actinomycetes</taxon>
        <taxon>Streptosporangiales</taxon>
        <taxon>Streptosporangiaceae</taxon>
        <taxon>Nonomuraea</taxon>
    </lineage>
</organism>
<keyword evidence="2" id="KW-0472">Membrane</keyword>
<evidence type="ECO:0000313" key="4">
    <source>
        <dbReference type="Proteomes" id="UP000661607"/>
    </source>
</evidence>
<evidence type="ECO:0000256" key="1">
    <source>
        <dbReference type="SAM" id="MobiDB-lite"/>
    </source>
</evidence>
<protein>
    <submittedName>
        <fullName evidence="3">Uncharacterized protein</fullName>
    </submittedName>
</protein>
<dbReference type="EMBL" id="JADBEF010000001">
    <property type="protein sequence ID" value="MBE1557296.1"/>
    <property type="molecule type" value="Genomic_DNA"/>
</dbReference>
<comment type="caution">
    <text evidence="3">The sequence shown here is derived from an EMBL/GenBank/DDBJ whole genome shotgun (WGS) entry which is preliminary data.</text>
</comment>
<dbReference type="Pfam" id="PF20064">
    <property type="entry name" value="DUF6463"/>
    <property type="match status" value="1"/>
</dbReference>
<keyword evidence="4" id="KW-1185">Reference proteome</keyword>
<dbReference type="InterPro" id="IPR045590">
    <property type="entry name" value="DUF6463"/>
</dbReference>
<dbReference type="Proteomes" id="UP000661607">
    <property type="component" value="Unassembled WGS sequence"/>
</dbReference>
<evidence type="ECO:0000256" key="2">
    <source>
        <dbReference type="SAM" id="Phobius"/>
    </source>
</evidence>
<feature type="transmembrane region" description="Helical" evidence="2">
    <location>
        <begin position="85"/>
        <end position="103"/>
    </location>
</feature>
<feature type="compositionally biased region" description="Low complexity" evidence="1">
    <location>
        <begin position="125"/>
        <end position="138"/>
    </location>
</feature>
<keyword evidence="2" id="KW-1133">Transmembrane helix</keyword>
<evidence type="ECO:0000313" key="3">
    <source>
        <dbReference type="EMBL" id="MBE1557296.1"/>
    </source>
</evidence>
<accession>A0ABR9K5K0</accession>
<sequence length="148" mass="16027">MNGLTRWVPRLIIATALLHFVWAFAQPNSWAVIAREGFFRTNVDTEAPDYFVHEATIWFMASGVALLAIGTLAQHVARTTGRLPAQVGWYMLIIGVPLSVIYFPVTGSWPLLVIGALGLVAARRPGAPSRSAPRAARIADTRAGTTSD</sequence>
<reference evidence="3 4" key="1">
    <citation type="submission" date="2020-10" db="EMBL/GenBank/DDBJ databases">
        <title>Sequencing the genomes of 1000 actinobacteria strains.</title>
        <authorList>
            <person name="Klenk H.-P."/>
        </authorList>
    </citation>
    <scope>NUCLEOTIDE SEQUENCE [LARGE SCALE GENOMIC DNA]</scope>
    <source>
        <strain evidence="3 4">DSM 43748</strain>
    </source>
</reference>
<gene>
    <name evidence="3" type="ORF">H4W81_000075</name>
</gene>
<feature type="transmembrane region" description="Helical" evidence="2">
    <location>
        <begin position="55"/>
        <end position="73"/>
    </location>
</feature>
<name>A0ABR9K5K0_9ACTN</name>
<dbReference type="RefSeq" id="WP_192772950.1">
    <property type="nucleotide sequence ID" value="NZ_BAAASY010000015.1"/>
</dbReference>
<proteinExistence type="predicted"/>